<organism evidence="12 13">
    <name type="scientific">Hohenbuehelia grisea</name>
    <dbReference type="NCBI Taxonomy" id="104357"/>
    <lineage>
        <taxon>Eukaryota</taxon>
        <taxon>Fungi</taxon>
        <taxon>Dikarya</taxon>
        <taxon>Basidiomycota</taxon>
        <taxon>Agaricomycotina</taxon>
        <taxon>Agaricomycetes</taxon>
        <taxon>Agaricomycetidae</taxon>
        <taxon>Agaricales</taxon>
        <taxon>Pleurotineae</taxon>
        <taxon>Pleurotaceae</taxon>
        <taxon>Hohenbuehelia</taxon>
    </lineage>
</organism>
<dbReference type="InterPro" id="IPR000999">
    <property type="entry name" value="RNase_III_dom"/>
</dbReference>
<keyword evidence="6" id="KW-0694">RNA-binding</keyword>
<keyword evidence="1" id="KW-0677">Repeat</keyword>
<evidence type="ECO:0000313" key="12">
    <source>
        <dbReference type="EMBL" id="KAL0955016.1"/>
    </source>
</evidence>
<sequence>MEDTARPPPGSAPQSLQTRGYQQEMLDESLRRNIVIALDTGSGKTHIAMLRMKFEQEREPVKISWFLAPTVTLCEQQYNVIRASVGGSVGLISGSQHPDQWKDPSLWRSVRETHRIMVSTPQVLLDAMRHGYISMGRDIGLIVFDEAHHAVDNHPYRRIMEEFYFGLPVREPEIDVHAAEVRPMILGLTASPIFGGNVLEAFRTLESNLDAVIRSSRTNREELGSHVYRPEFTHIMFAPPEYPFSSNAAALEWSLAQMNIDEDPRVVELRTQLPKLPIGSPERARIDQKLSITIKNKKTFAHKGMRDFSRAAADICRDVGAWAADWYVYHVVKRLEDIASNQHANMYLTWREEEKAYLSASLPATQNALAPPSYFPDDIVDDCSDKVRALVECLLLEKEKAEAHNEAYSGIIFVQRRDEVYALTTVLSHHPQTKDLFKIGCLVGSSENYQRHSFLDITRSFQTQTQTQVLADFSLGEKNLLVSTSVAEEGIDVQACGNVIRWDPPPNMVSWAQSRGRARRKRSTFVLMFEEGSEHREEVLKWEALERQMVTQYDVDRDVQITTVADDDDDVEEGGDVLHVPSTGAALTLHSAIGHLDHFCAVIPTASNTSYRPLYDIDPPDMPEGWHSFEVRHDVKPHPGPYGATVTLPRVLAQNLRVFTVPTIYKKKISALRHVAFKAYRALYQADLLNDHLLPLTSVIEPHLEDEVKTMLQDVEKRAGLANVAVQMNPWDPRYDVEEVGGISMNEGQQWWAAVITVEGLPALRIFTRRPLKAWAEEDCPILHRPGIVPTRVQLSTSTLVTDTSGLIDAARDYTRRTFWAVHGSRMNWEDLDFHYLFLPCEPRNDEVWDQRREWLSHLNALANRSKADAFFANAEKFGAQFGYPSDLTVVRAGFQFGKSYRFIRWTNEEPTEEQLTDLKERYQRDEYDPKYPLLAVQEPHPRTNFLRPLPWNPAQPPKVTGETLLDIRHSAVTLLSAHDIEYANILPSIIRSIATSATLNSLRETLFAGSPLQSIPTTILMTAITAPVAMDHINYQRLETLGDTVLKFVVGIQLLSKYRYWHEGYLTKQKDHIVSNVRLAKHAVAKKLYRWIIRDRMMGKKWHPSYFSTVMQPSSPTQEAEPSAVVVAKSETEESPKDTKKKKSPSEQFSTKVLADVVEALIGAAYLHGSFDLGVECARLFDLGVEWHTLPCCVETILDRVEPDDEGMPTQLANVEKMLGYTFKRKFLLIEALTHASYQGNARSVSYERMEFLGDSVLDMIVTHFLYHAPGKAYSPGHIHLRRSAMVNAHMLAYICLRTHLTVPVAMPRPVEGDIHLEVDSQSIHLYQCLLHSSHTVLDDQRMTFQRYEKHKDSIEGALFGGNIYPWASLLRLQAPKFLSDMIESLLGAVYLDSNGNLDAAREVVQKLGMMDILERLVRDGVDVLHPVSRVSLWAQKGDKEVSYRFEKDKGQVRCVVEVDGQATVEESAPDFGKASAQEVRFVAAESLIRMMHLRDVGVNYELLKKKQRKKRSKTTKGTEPKIGDSKSMDSPIVS</sequence>
<accession>A0ABR3JIL6</accession>
<dbReference type="InterPro" id="IPR036389">
    <property type="entry name" value="RNase_III_sf"/>
</dbReference>
<evidence type="ECO:0000259" key="10">
    <source>
        <dbReference type="PROSITE" id="PS51194"/>
    </source>
</evidence>
<evidence type="ECO:0000256" key="5">
    <source>
        <dbReference type="ARBA" id="ARBA00022840"/>
    </source>
</evidence>
<feature type="compositionally biased region" description="Basic residues" evidence="7">
    <location>
        <begin position="1507"/>
        <end position="1516"/>
    </location>
</feature>
<dbReference type="InterPro" id="IPR014001">
    <property type="entry name" value="Helicase_ATP-bd"/>
</dbReference>
<dbReference type="SMART" id="SM00535">
    <property type="entry name" value="RIBOc"/>
    <property type="match status" value="2"/>
</dbReference>
<keyword evidence="13" id="KW-1185">Reference proteome</keyword>
<evidence type="ECO:0000256" key="6">
    <source>
        <dbReference type="PROSITE-ProRule" id="PRU00657"/>
    </source>
</evidence>
<evidence type="ECO:0000256" key="7">
    <source>
        <dbReference type="SAM" id="MobiDB-lite"/>
    </source>
</evidence>
<evidence type="ECO:0000256" key="2">
    <source>
        <dbReference type="ARBA" id="ARBA00022741"/>
    </source>
</evidence>
<feature type="compositionally biased region" description="Polar residues" evidence="7">
    <location>
        <begin position="1112"/>
        <end position="1121"/>
    </location>
</feature>
<dbReference type="Gene3D" id="1.10.1520.10">
    <property type="entry name" value="Ribonuclease III domain"/>
    <property type="match status" value="2"/>
</dbReference>
<dbReference type="Pfam" id="PF00271">
    <property type="entry name" value="Helicase_C"/>
    <property type="match status" value="1"/>
</dbReference>
<comment type="caution">
    <text evidence="12">The sequence shown here is derived from an EMBL/GenBank/DDBJ whole genome shotgun (WGS) entry which is preliminary data.</text>
</comment>
<evidence type="ECO:0000256" key="3">
    <source>
        <dbReference type="ARBA" id="ARBA00022801"/>
    </source>
</evidence>
<dbReference type="Pfam" id="PF00636">
    <property type="entry name" value="Ribonuclease_3"/>
    <property type="match status" value="2"/>
</dbReference>
<feature type="domain" description="RNase III" evidence="8">
    <location>
        <begin position="1000"/>
        <end position="1171"/>
    </location>
</feature>
<name>A0ABR3JIL6_9AGAR</name>
<keyword evidence="2" id="KW-0547">Nucleotide-binding</keyword>
<feature type="domain" description="Dicer dsRNA-binding fold" evidence="11">
    <location>
        <begin position="592"/>
        <end position="703"/>
    </location>
</feature>
<dbReference type="Gene3D" id="3.40.50.300">
    <property type="entry name" value="P-loop containing nucleotide triphosphate hydrolases"/>
    <property type="match status" value="2"/>
</dbReference>
<evidence type="ECO:0008006" key="14">
    <source>
        <dbReference type="Google" id="ProtNLM"/>
    </source>
</evidence>
<dbReference type="PROSITE" id="PS00517">
    <property type="entry name" value="RNASE_3_1"/>
    <property type="match status" value="1"/>
</dbReference>
<dbReference type="PROSITE" id="PS51327">
    <property type="entry name" value="DICER_DSRBF"/>
    <property type="match status" value="1"/>
</dbReference>
<dbReference type="SMART" id="SM00490">
    <property type="entry name" value="HELICc"/>
    <property type="match status" value="1"/>
</dbReference>
<evidence type="ECO:0000259" key="8">
    <source>
        <dbReference type="PROSITE" id="PS50142"/>
    </source>
</evidence>
<feature type="region of interest" description="Disordered" evidence="7">
    <location>
        <begin position="1112"/>
        <end position="1147"/>
    </location>
</feature>
<dbReference type="PROSITE" id="PS51194">
    <property type="entry name" value="HELICASE_CTER"/>
    <property type="match status" value="1"/>
</dbReference>
<keyword evidence="3" id="KW-0378">Hydrolase</keyword>
<dbReference type="PROSITE" id="PS50142">
    <property type="entry name" value="RNASE_3_2"/>
    <property type="match status" value="2"/>
</dbReference>
<dbReference type="PROSITE" id="PS51192">
    <property type="entry name" value="HELICASE_ATP_BIND_1"/>
    <property type="match status" value="1"/>
</dbReference>
<dbReference type="CDD" id="cd00593">
    <property type="entry name" value="RIBOc"/>
    <property type="match status" value="2"/>
</dbReference>
<dbReference type="InterPro" id="IPR001650">
    <property type="entry name" value="Helicase_C-like"/>
</dbReference>
<dbReference type="InterPro" id="IPR011545">
    <property type="entry name" value="DEAD/DEAH_box_helicase_dom"/>
</dbReference>
<dbReference type="InterPro" id="IPR027417">
    <property type="entry name" value="P-loop_NTPase"/>
</dbReference>
<dbReference type="PANTHER" id="PTHR14950">
    <property type="entry name" value="DICER-RELATED"/>
    <property type="match status" value="1"/>
</dbReference>
<feature type="domain" description="RNase III" evidence="8">
    <location>
        <begin position="1213"/>
        <end position="1396"/>
    </location>
</feature>
<dbReference type="CDD" id="cd18034">
    <property type="entry name" value="DEXHc_dicer"/>
    <property type="match status" value="1"/>
</dbReference>
<dbReference type="SUPFAM" id="SSF69065">
    <property type="entry name" value="RNase III domain-like"/>
    <property type="match status" value="2"/>
</dbReference>
<dbReference type="PANTHER" id="PTHR14950:SF37">
    <property type="entry name" value="ENDORIBONUCLEASE DICER"/>
    <property type="match status" value="1"/>
</dbReference>
<dbReference type="Pfam" id="PF03368">
    <property type="entry name" value="Dicer_dimer"/>
    <property type="match status" value="1"/>
</dbReference>
<comment type="similarity">
    <text evidence="6">Belongs to the helicase family. Dicer subfamily.</text>
</comment>
<feature type="region of interest" description="Disordered" evidence="7">
    <location>
        <begin position="1507"/>
        <end position="1536"/>
    </location>
</feature>
<reference evidence="13" key="1">
    <citation type="submission" date="2024-06" db="EMBL/GenBank/DDBJ databases">
        <title>Multi-omics analyses provide insights into the biosynthesis of the anticancer antibiotic pleurotin in Hohenbuehelia grisea.</title>
        <authorList>
            <person name="Weaver J.A."/>
            <person name="Alberti F."/>
        </authorList>
    </citation>
    <scope>NUCLEOTIDE SEQUENCE [LARGE SCALE GENOMIC DNA]</scope>
    <source>
        <strain evidence="13">T-177</strain>
    </source>
</reference>
<evidence type="ECO:0000313" key="13">
    <source>
        <dbReference type="Proteomes" id="UP001556367"/>
    </source>
</evidence>
<gene>
    <name evidence="12" type="ORF">HGRIS_003937</name>
</gene>
<evidence type="ECO:0000259" key="11">
    <source>
        <dbReference type="PROSITE" id="PS51327"/>
    </source>
</evidence>
<dbReference type="Pfam" id="PF00270">
    <property type="entry name" value="DEAD"/>
    <property type="match status" value="1"/>
</dbReference>
<dbReference type="Gene3D" id="3.30.160.380">
    <property type="entry name" value="Dicer dimerisation domain"/>
    <property type="match status" value="1"/>
</dbReference>
<feature type="compositionally biased region" description="Basic and acidic residues" evidence="7">
    <location>
        <begin position="1518"/>
        <end position="1529"/>
    </location>
</feature>
<protein>
    <recommendedName>
        <fullName evidence="14">P-loop containing nucleoside triphosphate hydrolase protein</fullName>
    </recommendedName>
</protein>
<evidence type="ECO:0000259" key="9">
    <source>
        <dbReference type="PROSITE" id="PS51192"/>
    </source>
</evidence>
<evidence type="ECO:0000256" key="4">
    <source>
        <dbReference type="ARBA" id="ARBA00022806"/>
    </source>
</evidence>
<dbReference type="SUPFAM" id="SSF52540">
    <property type="entry name" value="P-loop containing nucleoside triphosphate hydrolases"/>
    <property type="match status" value="1"/>
</dbReference>
<dbReference type="InterPro" id="IPR005034">
    <property type="entry name" value="Dicer_dimerisation"/>
</dbReference>
<dbReference type="SMART" id="SM00487">
    <property type="entry name" value="DEXDc"/>
    <property type="match status" value="1"/>
</dbReference>
<feature type="domain" description="Helicase ATP-binding" evidence="9">
    <location>
        <begin position="25"/>
        <end position="193"/>
    </location>
</feature>
<proteinExistence type="inferred from homology"/>
<dbReference type="Proteomes" id="UP001556367">
    <property type="component" value="Unassembled WGS sequence"/>
</dbReference>
<dbReference type="InterPro" id="IPR038248">
    <property type="entry name" value="Dicer_dimer_sf"/>
</dbReference>
<evidence type="ECO:0000256" key="1">
    <source>
        <dbReference type="ARBA" id="ARBA00022737"/>
    </source>
</evidence>
<feature type="domain" description="Helicase C-terminal" evidence="10">
    <location>
        <begin position="395"/>
        <end position="560"/>
    </location>
</feature>
<keyword evidence="5" id="KW-0067">ATP-binding</keyword>
<keyword evidence="4" id="KW-0347">Helicase</keyword>
<dbReference type="EMBL" id="JASNQZ010000007">
    <property type="protein sequence ID" value="KAL0955016.1"/>
    <property type="molecule type" value="Genomic_DNA"/>
</dbReference>